<proteinExistence type="predicted"/>
<dbReference type="GO" id="GO:0005846">
    <property type="term" value="C:nuclear cap binding complex"/>
    <property type="evidence" value="ECO:0007669"/>
    <property type="project" value="InterPro"/>
</dbReference>
<evidence type="ECO:0000313" key="3">
    <source>
        <dbReference type="EMBL" id="PRP78665.1"/>
    </source>
</evidence>
<dbReference type="InterPro" id="IPR027159">
    <property type="entry name" value="CBP80"/>
</dbReference>
<evidence type="ECO:0000256" key="1">
    <source>
        <dbReference type="SAM" id="MobiDB-lite"/>
    </source>
</evidence>
<reference evidence="3 4" key="1">
    <citation type="journal article" date="2018" name="Genome Biol. Evol.">
        <title>Multiple Roots of Fruiting Body Formation in Amoebozoa.</title>
        <authorList>
            <person name="Hillmann F."/>
            <person name="Forbes G."/>
            <person name="Novohradska S."/>
            <person name="Ferling I."/>
            <person name="Riege K."/>
            <person name="Groth M."/>
            <person name="Westermann M."/>
            <person name="Marz M."/>
            <person name="Spaller T."/>
            <person name="Winckler T."/>
            <person name="Schaap P."/>
            <person name="Glockner G."/>
        </authorList>
    </citation>
    <scope>NUCLEOTIDE SEQUENCE [LARGE SCALE GENOMIC DNA]</scope>
    <source>
        <strain evidence="3 4">Jena</strain>
    </source>
</reference>
<sequence length="196" mass="22615">MYRKGHRHSSGHHREESSSRRNHEAGHHRRRSTGRLNEKDEHIRNLKAQIVRLGDKTTTKMEADIEELVKILEPEIDTYTTELTDTIVDCVKGLSMKAPLYGAFVGLLYSKKPSFVHKLMKRVAVETCQSIERSEFLDARSLLRFMVETVNCNVLTVHSIITFFRSILKVPLDCKSQVPTCNKDIFVYLVLATFPW</sequence>
<dbReference type="GO" id="GO:0005634">
    <property type="term" value="C:nucleus"/>
    <property type="evidence" value="ECO:0007669"/>
    <property type="project" value="TreeGrafter"/>
</dbReference>
<dbReference type="Gene3D" id="1.25.40.180">
    <property type="match status" value="1"/>
</dbReference>
<dbReference type="Pfam" id="PF02854">
    <property type="entry name" value="MIF4G"/>
    <property type="match status" value="1"/>
</dbReference>
<protein>
    <recommendedName>
        <fullName evidence="2">MIF4G domain-containing protein</fullName>
    </recommendedName>
</protein>
<comment type="caution">
    <text evidence="3">The sequence shown here is derived from an EMBL/GenBank/DDBJ whole genome shotgun (WGS) entry which is preliminary data.</text>
</comment>
<dbReference type="GO" id="GO:0006406">
    <property type="term" value="P:mRNA export from nucleus"/>
    <property type="evidence" value="ECO:0007669"/>
    <property type="project" value="InterPro"/>
</dbReference>
<dbReference type="PANTHER" id="PTHR12412:SF2">
    <property type="entry name" value="NUCLEAR CAP-BINDING PROTEIN SUBUNIT 1"/>
    <property type="match status" value="1"/>
</dbReference>
<feature type="compositionally biased region" description="Basic residues" evidence="1">
    <location>
        <begin position="1"/>
        <end position="11"/>
    </location>
</feature>
<dbReference type="InterPro" id="IPR016024">
    <property type="entry name" value="ARM-type_fold"/>
</dbReference>
<feature type="region of interest" description="Disordered" evidence="1">
    <location>
        <begin position="1"/>
        <end position="41"/>
    </location>
</feature>
<feature type="domain" description="MIF4G" evidence="2">
    <location>
        <begin position="59"/>
        <end position="171"/>
    </location>
</feature>
<feature type="non-terminal residue" evidence="3">
    <location>
        <position position="196"/>
    </location>
</feature>
<dbReference type="STRING" id="1890364.A0A2P6N3X9"/>
<keyword evidence="4" id="KW-1185">Reference proteome</keyword>
<dbReference type="PANTHER" id="PTHR12412">
    <property type="entry name" value="CAP BINDING PROTEIN"/>
    <property type="match status" value="1"/>
</dbReference>
<organism evidence="3 4">
    <name type="scientific">Planoprotostelium fungivorum</name>
    <dbReference type="NCBI Taxonomy" id="1890364"/>
    <lineage>
        <taxon>Eukaryota</taxon>
        <taxon>Amoebozoa</taxon>
        <taxon>Evosea</taxon>
        <taxon>Variosea</taxon>
        <taxon>Cavosteliida</taxon>
        <taxon>Cavosteliaceae</taxon>
        <taxon>Planoprotostelium</taxon>
    </lineage>
</organism>
<dbReference type="AlphaFoldDB" id="A0A2P6N3X9"/>
<gene>
    <name evidence="3" type="ORF">PROFUN_13498</name>
</gene>
<dbReference type="SUPFAM" id="SSF48371">
    <property type="entry name" value="ARM repeat"/>
    <property type="match status" value="1"/>
</dbReference>
<feature type="compositionally biased region" description="Basic and acidic residues" evidence="1">
    <location>
        <begin position="12"/>
        <end position="25"/>
    </location>
</feature>
<dbReference type="GO" id="GO:0000339">
    <property type="term" value="F:RNA cap binding"/>
    <property type="evidence" value="ECO:0007669"/>
    <property type="project" value="InterPro"/>
</dbReference>
<dbReference type="OrthoDB" id="10252707at2759"/>
<evidence type="ECO:0000259" key="2">
    <source>
        <dbReference type="Pfam" id="PF02854"/>
    </source>
</evidence>
<dbReference type="Proteomes" id="UP000241769">
    <property type="component" value="Unassembled WGS sequence"/>
</dbReference>
<dbReference type="GO" id="GO:0000184">
    <property type="term" value="P:nuclear-transcribed mRNA catabolic process, nonsense-mediated decay"/>
    <property type="evidence" value="ECO:0007669"/>
    <property type="project" value="TreeGrafter"/>
</dbReference>
<dbReference type="InParanoid" id="A0A2P6N3X9"/>
<name>A0A2P6N3X9_9EUKA</name>
<accession>A0A2P6N3X9</accession>
<evidence type="ECO:0000313" key="4">
    <source>
        <dbReference type="Proteomes" id="UP000241769"/>
    </source>
</evidence>
<dbReference type="EMBL" id="MDYQ01000212">
    <property type="protein sequence ID" value="PRP78665.1"/>
    <property type="molecule type" value="Genomic_DNA"/>
</dbReference>
<dbReference type="GO" id="GO:0003729">
    <property type="term" value="F:mRNA binding"/>
    <property type="evidence" value="ECO:0007669"/>
    <property type="project" value="TreeGrafter"/>
</dbReference>
<dbReference type="InterPro" id="IPR003890">
    <property type="entry name" value="MIF4G-like_typ-3"/>
</dbReference>